<feature type="non-terminal residue" evidence="2">
    <location>
        <position position="76"/>
    </location>
</feature>
<accession>J7HHF0</accession>
<evidence type="ECO:0000256" key="1">
    <source>
        <dbReference type="SAM" id="MobiDB-lite"/>
    </source>
</evidence>
<protein>
    <submittedName>
        <fullName evidence="2">Hes</fullName>
    </submittedName>
</protein>
<feature type="compositionally biased region" description="Low complexity" evidence="1">
    <location>
        <begin position="39"/>
        <end position="69"/>
    </location>
</feature>
<organism evidence="2">
    <name type="scientific">Ophiomastix wendtii</name>
    <dbReference type="NCBI Taxonomy" id="7623"/>
    <lineage>
        <taxon>Eukaryota</taxon>
        <taxon>Metazoa</taxon>
        <taxon>Echinodermata</taxon>
        <taxon>Eleutherozoa</taxon>
        <taxon>Asterozoa</taxon>
        <taxon>Ophiuroidea</taxon>
        <taxon>Myophiuroidea</taxon>
        <taxon>Metophiurida</taxon>
        <taxon>Ophintegrida</taxon>
        <taxon>Amphilepidida</taxon>
        <taxon>Ophiurina</taxon>
        <taxon>Gnathophiurina</taxon>
        <taxon>Ophiactoidea</taxon>
        <taxon>Ophiocomidae</taxon>
        <taxon>Ophiomastix</taxon>
    </lineage>
</organism>
<name>J7HHF0_9ECHI</name>
<reference evidence="2" key="1">
    <citation type="submission" date="2012-06" db="EMBL/GenBank/DDBJ databases">
        <title>Sequencing and analysis of the gastrula transcriptome of the brittle star Ophiocoma wendtii.</title>
        <authorList>
            <person name="Livingston B.T."/>
        </authorList>
    </citation>
    <scope>NUCLEOTIDE SEQUENCE</scope>
</reference>
<dbReference type="AlphaFoldDB" id="J7HHF0"/>
<evidence type="ECO:0000313" key="2">
    <source>
        <dbReference type="EMBL" id="AFP99091.1"/>
    </source>
</evidence>
<dbReference type="EMBL" id="JX160094">
    <property type="protein sequence ID" value="AFP99091.1"/>
    <property type="molecule type" value="mRNA"/>
</dbReference>
<sequence length="76" mass="8012">QVASGSPSVARSEIRVVLPPEALPNGQLPSHFIPIYAHSTPAVSPTSSTSSVETPPSPTQLTQSTSYLQRQELVNS</sequence>
<feature type="region of interest" description="Disordered" evidence="1">
    <location>
        <begin position="39"/>
        <end position="76"/>
    </location>
</feature>
<proteinExistence type="evidence at transcript level"/>
<feature type="non-terminal residue" evidence="2">
    <location>
        <position position="1"/>
    </location>
</feature>